<feature type="non-terminal residue" evidence="1">
    <location>
        <position position="1"/>
    </location>
</feature>
<accession>A0ACD1G6V5</accession>
<dbReference type="Proteomes" id="UP000249057">
    <property type="component" value="Unassembled WGS sequence"/>
</dbReference>
<dbReference type="EMBL" id="KZ825349">
    <property type="protein sequence ID" value="RAH44884.1"/>
    <property type="molecule type" value="Genomic_DNA"/>
</dbReference>
<evidence type="ECO:0000313" key="2">
    <source>
        <dbReference type="Proteomes" id="UP000249057"/>
    </source>
</evidence>
<organism evidence="1 2">
    <name type="scientific">Aspergillus brunneoviolaceus CBS 621.78</name>
    <dbReference type="NCBI Taxonomy" id="1450534"/>
    <lineage>
        <taxon>Eukaryota</taxon>
        <taxon>Fungi</taxon>
        <taxon>Dikarya</taxon>
        <taxon>Ascomycota</taxon>
        <taxon>Pezizomycotina</taxon>
        <taxon>Eurotiomycetes</taxon>
        <taxon>Eurotiomycetidae</taxon>
        <taxon>Eurotiales</taxon>
        <taxon>Aspergillaceae</taxon>
        <taxon>Aspergillus</taxon>
        <taxon>Aspergillus subgen. Circumdati</taxon>
    </lineage>
</organism>
<sequence>IRLTATTWEEGSSKAKAATAVTKQTNCQFKNHNPDRMGPILFMMNGAAQVPDSSAATAPILIALTCRGVKPV</sequence>
<gene>
    <name evidence="1" type="ORF">BO95DRAFT_364915</name>
</gene>
<evidence type="ECO:0000313" key="1">
    <source>
        <dbReference type="EMBL" id="RAH44884.1"/>
    </source>
</evidence>
<reference evidence="1" key="1">
    <citation type="submission" date="2018-02" db="EMBL/GenBank/DDBJ databases">
        <title>The genomes of Aspergillus section Nigri reveals drivers in fungal speciation.</title>
        <authorList>
            <consortium name="DOE Joint Genome Institute"/>
            <person name="Vesth T.C."/>
            <person name="Nybo J."/>
            <person name="Theobald S."/>
            <person name="Brandl J."/>
            <person name="Frisvad J.C."/>
            <person name="Nielsen K.F."/>
            <person name="Lyhne E.K."/>
            <person name="Kogle M.E."/>
            <person name="Kuo A."/>
            <person name="Riley R."/>
            <person name="Clum A."/>
            <person name="Nolan M."/>
            <person name="Lipzen A."/>
            <person name="Salamov A."/>
            <person name="Henrissat B."/>
            <person name="Wiebenga A."/>
            <person name="De vries R.P."/>
            <person name="Grigoriev I.V."/>
            <person name="Mortensen U.H."/>
            <person name="Andersen M.R."/>
            <person name="Baker S.E."/>
        </authorList>
    </citation>
    <scope>NUCLEOTIDE SEQUENCE</scope>
    <source>
        <strain evidence="1">CBS 621.78</strain>
    </source>
</reference>
<name>A0ACD1G6V5_9EURO</name>
<protein>
    <submittedName>
        <fullName evidence="1">Uncharacterized protein</fullName>
    </submittedName>
</protein>
<keyword evidence="2" id="KW-1185">Reference proteome</keyword>
<proteinExistence type="predicted"/>